<reference evidence="2 3" key="1">
    <citation type="submission" date="2022-03" db="EMBL/GenBank/DDBJ databases">
        <authorList>
            <person name="Macdonald S."/>
            <person name="Ahmed S."/>
            <person name="Newling K."/>
        </authorList>
    </citation>
    <scope>NUCLEOTIDE SEQUENCE [LARGE SCALE GENOMIC DNA]</scope>
</reference>
<proteinExistence type="predicted"/>
<organism evidence="2 3">
    <name type="scientific">Eruca vesicaria subsp. sativa</name>
    <name type="common">Garden rocket</name>
    <name type="synonym">Eruca sativa</name>
    <dbReference type="NCBI Taxonomy" id="29727"/>
    <lineage>
        <taxon>Eukaryota</taxon>
        <taxon>Viridiplantae</taxon>
        <taxon>Streptophyta</taxon>
        <taxon>Embryophyta</taxon>
        <taxon>Tracheophyta</taxon>
        <taxon>Spermatophyta</taxon>
        <taxon>Magnoliopsida</taxon>
        <taxon>eudicotyledons</taxon>
        <taxon>Gunneridae</taxon>
        <taxon>Pentapetalae</taxon>
        <taxon>rosids</taxon>
        <taxon>malvids</taxon>
        <taxon>Brassicales</taxon>
        <taxon>Brassicaceae</taxon>
        <taxon>Brassiceae</taxon>
        <taxon>Eruca</taxon>
    </lineage>
</organism>
<keyword evidence="3" id="KW-1185">Reference proteome</keyword>
<evidence type="ECO:0000313" key="3">
    <source>
        <dbReference type="Proteomes" id="UP001642260"/>
    </source>
</evidence>
<dbReference type="AlphaFoldDB" id="A0ABC8JCV8"/>
<protein>
    <submittedName>
        <fullName evidence="2">Uncharacterized protein</fullName>
    </submittedName>
</protein>
<name>A0ABC8JCV8_ERUVS</name>
<gene>
    <name evidence="2" type="ORF">ERUC_LOCUS9033</name>
</gene>
<comment type="caution">
    <text evidence="2">The sequence shown here is derived from an EMBL/GenBank/DDBJ whole genome shotgun (WGS) entry which is preliminary data.</text>
</comment>
<accession>A0ABC8JCV8</accession>
<dbReference type="EMBL" id="CAKOAT010093266">
    <property type="protein sequence ID" value="CAH8320482.1"/>
    <property type="molecule type" value="Genomic_DNA"/>
</dbReference>
<dbReference type="Proteomes" id="UP001642260">
    <property type="component" value="Unassembled WGS sequence"/>
</dbReference>
<feature type="region of interest" description="Disordered" evidence="1">
    <location>
        <begin position="48"/>
        <end position="79"/>
    </location>
</feature>
<feature type="compositionally biased region" description="Polar residues" evidence="1">
    <location>
        <begin position="53"/>
        <end position="79"/>
    </location>
</feature>
<evidence type="ECO:0000256" key="1">
    <source>
        <dbReference type="SAM" id="MobiDB-lite"/>
    </source>
</evidence>
<sequence>MRSGCCSLCTSSYDDLQRKPVPVMNNVEQEKTESFIKHGSNTGNDILKLSHDAPQSSRFNSDSVDSAATTGSRAWSLRS</sequence>
<evidence type="ECO:0000313" key="2">
    <source>
        <dbReference type="EMBL" id="CAH8320482.1"/>
    </source>
</evidence>